<dbReference type="InterPro" id="IPR025340">
    <property type="entry name" value="DUF4246"/>
</dbReference>
<feature type="region of interest" description="Disordered" evidence="1">
    <location>
        <begin position="48"/>
        <end position="77"/>
    </location>
</feature>
<sequence length="379" mass="42534">MAFHGGNLEERFFKVLELTDTLRQMCETEEDLKKFMITTEIARYGSRGKVNDESSKNSGTDDSACNDSLDLEEHDSDDGAHAHEYGATVSHVSDADFAASIPRFVFAKLDWLRKNCLITYETNQRQIIITPTSAHGVFLSDSLLSLETRAAFIVHAKPLELASVAAGKWHAGTDGKAFDLIHSSDYCLVYGRSMARNSHCQKRPAKKVVLKLSTHFQWLSTEFIVSGTESGEDGSTLSSNYSVRVCSYINNSHRASFPKLHTDIKSIIVALIPRTTNNAYQGRFKFRGLRSRPIAVPGLPKEFTPPPQTDKLYRFPLKDHTIKVITKMADIHMTHETPQYGGGSWHLEETADTNEEALFKYEDHDFAGLKKLIYKHGGR</sequence>
<keyword evidence="4" id="KW-1185">Reference proteome</keyword>
<dbReference type="InterPro" id="IPR049192">
    <property type="entry name" value="DUF4246_C"/>
</dbReference>
<feature type="compositionally biased region" description="Polar residues" evidence="1">
    <location>
        <begin position="56"/>
        <end position="66"/>
    </location>
</feature>
<feature type="domain" description="DUF4246" evidence="2">
    <location>
        <begin position="121"/>
        <end position="274"/>
    </location>
</feature>
<dbReference type="PANTHER" id="PTHR33119:SF1">
    <property type="entry name" value="FE2OG DIOXYGENASE DOMAIN-CONTAINING PROTEIN"/>
    <property type="match status" value="1"/>
</dbReference>
<accession>A0AAD5TBT8</accession>
<evidence type="ECO:0000313" key="3">
    <source>
        <dbReference type="EMBL" id="KAJ3140472.1"/>
    </source>
</evidence>
<proteinExistence type="predicted"/>
<protein>
    <recommendedName>
        <fullName evidence="2">DUF4246 domain-containing protein</fullName>
    </recommendedName>
</protein>
<name>A0AAD5TBT8_9FUNG</name>
<dbReference type="Proteomes" id="UP001211907">
    <property type="component" value="Unassembled WGS sequence"/>
</dbReference>
<dbReference type="EMBL" id="JADGJH010000048">
    <property type="protein sequence ID" value="KAJ3140472.1"/>
    <property type="molecule type" value="Genomic_DNA"/>
</dbReference>
<reference evidence="3" key="1">
    <citation type="submission" date="2020-05" db="EMBL/GenBank/DDBJ databases">
        <title>Phylogenomic resolution of chytrid fungi.</title>
        <authorList>
            <person name="Stajich J.E."/>
            <person name="Amses K."/>
            <person name="Simmons R."/>
            <person name="Seto K."/>
            <person name="Myers J."/>
            <person name="Bonds A."/>
            <person name="Quandt C.A."/>
            <person name="Barry K."/>
            <person name="Liu P."/>
            <person name="Grigoriev I."/>
            <person name="Longcore J.E."/>
            <person name="James T.Y."/>
        </authorList>
    </citation>
    <scope>NUCLEOTIDE SEQUENCE</scope>
    <source>
        <strain evidence="3">JEL0513</strain>
    </source>
</reference>
<organism evidence="3 4">
    <name type="scientific">Physocladia obscura</name>
    <dbReference type="NCBI Taxonomy" id="109957"/>
    <lineage>
        <taxon>Eukaryota</taxon>
        <taxon>Fungi</taxon>
        <taxon>Fungi incertae sedis</taxon>
        <taxon>Chytridiomycota</taxon>
        <taxon>Chytridiomycota incertae sedis</taxon>
        <taxon>Chytridiomycetes</taxon>
        <taxon>Chytridiales</taxon>
        <taxon>Chytriomycetaceae</taxon>
        <taxon>Physocladia</taxon>
    </lineage>
</organism>
<evidence type="ECO:0000313" key="4">
    <source>
        <dbReference type="Proteomes" id="UP001211907"/>
    </source>
</evidence>
<evidence type="ECO:0000256" key="1">
    <source>
        <dbReference type="SAM" id="MobiDB-lite"/>
    </source>
</evidence>
<dbReference type="PANTHER" id="PTHR33119">
    <property type="entry name" value="IFI3P"/>
    <property type="match status" value="1"/>
</dbReference>
<evidence type="ECO:0000259" key="2">
    <source>
        <dbReference type="Pfam" id="PF14033"/>
    </source>
</evidence>
<dbReference type="AlphaFoldDB" id="A0AAD5TBT8"/>
<comment type="caution">
    <text evidence="3">The sequence shown here is derived from an EMBL/GenBank/DDBJ whole genome shotgun (WGS) entry which is preliminary data.</text>
</comment>
<dbReference type="Pfam" id="PF14033">
    <property type="entry name" value="DUF4246"/>
    <property type="match status" value="2"/>
</dbReference>
<gene>
    <name evidence="3" type="ORF">HK100_009380</name>
</gene>
<feature type="domain" description="DUF4246" evidence="2">
    <location>
        <begin position="317"/>
        <end position="351"/>
    </location>
</feature>